<protein>
    <submittedName>
        <fullName evidence="2">Uncharacterized protein</fullName>
    </submittedName>
</protein>
<keyword evidence="1" id="KW-1133">Transmembrane helix</keyword>
<keyword evidence="1" id="KW-0812">Transmembrane</keyword>
<gene>
    <name evidence="2" type="ORF">B0F90DRAFT_1736288</name>
</gene>
<proteinExistence type="predicted"/>
<keyword evidence="1" id="KW-0472">Membrane</keyword>
<dbReference type="Proteomes" id="UP001203297">
    <property type="component" value="Unassembled WGS sequence"/>
</dbReference>
<comment type="caution">
    <text evidence="2">The sequence shown here is derived from an EMBL/GenBank/DDBJ whole genome shotgun (WGS) entry which is preliminary data.</text>
</comment>
<organism evidence="2 3">
    <name type="scientific">Multifurca ochricompacta</name>
    <dbReference type="NCBI Taxonomy" id="376703"/>
    <lineage>
        <taxon>Eukaryota</taxon>
        <taxon>Fungi</taxon>
        <taxon>Dikarya</taxon>
        <taxon>Basidiomycota</taxon>
        <taxon>Agaricomycotina</taxon>
        <taxon>Agaricomycetes</taxon>
        <taxon>Russulales</taxon>
        <taxon>Russulaceae</taxon>
        <taxon>Multifurca</taxon>
    </lineage>
</organism>
<feature type="transmembrane region" description="Helical" evidence="1">
    <location>
        <begin position="33"/>
        <end position="54"/>
    </location>
</feature>
<keyword evidence="3" id="KW-1185">Reference proteome</keyword>
<feature type="non-terminal residue" evidence="2">
    <location>
        <position position="67"/>
    </location>
</feature>
<evidence type="ECO:0000256" key="1">
    <source>
        <dbReference type="SAM" id="Phobius"/>
    </source>
</evidence>
<sequence>MCYFGLSGSTAKQATRTRRASARTRTTPSSVRYVCVTLPCFFYLFFIVLCYTYGTETEMDFFAMSLL</sequence>
<accession>A0AAD4M322</accession>
<evidence type="ECO:0000313" key="2">
    <source>
        <dbReference type="EMBL" id="KAI0297856.1"/>
    </source>
</evidence>
<dbReference type="AlphaFoldDB" id="A0AAD4M322"/>
<dbReference type="EMBL" id="WTXG01000032">
    <property type="protein sequence ID" value="KAI0297856.1"/>
    <property type="molecule type" value="Genomic_DNA"/>
</dbReference>
<evidence type="ECO:0000313" key="3">
    <source>
        <dbReference type="Proteomes" id="UP001203297"/>
    </source>
</evidence>
<name>A0AAD4M322_9AGAM</name>
<reference evidence="2" key="1">
    <citation type="journal article" date="2022" name="New Phytol.">
        <title>Evolutionary transition to the ectomycorrhizal habit in the genomes of a hyperdiverse lineage of mushroom-forming fungi.</title>
        <authorList>
            <person name="Looney B."/>
            <person name="Miyauchi S."/>
            <person name="Morin E."/>
            <person name="Drula E."/>
            <person name="Courty P.E."/>
            <person name="Kohler A."/>
            <person name="Kuo A."/>
            <person name="LaButti K."/>
            <person name="Pangilinan J."/>
            <person name="Lipzen A."/>
            <person name="Riley R."/>
            <person name="Andreopoulos W."/>
            <person name="He G."/>
            <person name="Johnson J."/>
            <person name="Nolan M."/>
            <person name="Tritt A."/>
            <person name="Barry K.W."/>
            <person name="Grigoriev I.V."/>
            <person name="Nagy L.G."/>
            <person name="Hibbett D."/>
            <person name="Henrissat B."/>
            <person name="Matheny P.B."/>
            <person name="Labbe J."/>
            <person name="Martin F.M."/>
        </authorList>
    </citation>
    <scope>NUCLEOTIDE SEQUENCE</scope>
    <source>
        <strain evidence="2">BPL690</strain>
    </source>
</reference>